<reference evidence="8 9" key="1">
    <citation type="submission" date="2022-05" db="EMBL/GenBank/DDBJ databases">
        <authorList>
            <consortium name="Genoscope - CEA"/>
            <person name="William W."/>
        </authorList>
    </citation>
    <scope>NUCLEOTIDE SEQUENCE [LARGE SCALE GENOMIC DNA]</scope>
</reference>
<keyword evidence="9" id="KW-1185">Reference proteome</keyword>
<organism evidence="8 9">
    <name type="scientific">Pocillopora meandrina</name>
    <dbReference type="NCBI Taxonomy" id="46732"/>
    <lineage>
        <taxon>Eukaryota</taxon>
        <taxon>Metazoa</taxon>
        <taxon>Cnidaria</taxon>
        <taxon>Anthozoa</taxon>
        <taxon>Hexacorallia</taxon>
        <taxon>Scleractinia</taxon>
        <taxon>Astrocoeniina</taxon>
        <taxon>Pocilloporidae</taxon>
        <taxon>Pocillopora</taxon>
    </lineage>
</organism>
<dbReference type="CDD" id="cd00432">
    <property type="entry name" value="Ribosomal_L18_L5e"/>
    <property type="match status" value="1"/>
</dbReference>
<keyword evidence="4" id="KW-0496">Mitochondrion</keyword>
<evidence type="ECO:0000256" key="6">
    <source>
        <dbReference type="ARBA" id="ARBA00069051"/>
    </source>
</evidence>
<keyword evidence="3" id="KW-0689">Ribosomal protein</keyword>
<proteinExistence type="inferred from homology"/>
<gene>
    <name evidence="8" type="ORF">PMEA_00002714</name>
</gene>
<dbReference type="GO" id="GO:0008097">
    <property type="term" value="F:5S rRNA binding"/>
    <property type="evidence" value="ECO:0007669"/>
    <property type="project" value="TreeGrafter"/>
</dbReference>
<evidence type="ECO:0000256" key="7">
    <source>
        <dbReference type="ARBA" id="ARBA00082661"/>
    </source>
</evidence>
<dbReference type="InterPro" id="IPR005484">
    <property type="entry name" value="Ribosomal_uL18_bac/plant/anim"/>
</dbReference>
<evidence type="ECO:0000256" key="5">
    <source>
        <dbReference type="ARBA" id="ARBA00023274"/>
    </source>
</evidence>
<accession>A0AAU9WBY6</accession>
<dbReference type="AlphaFoldDB" id="A0AAU9WBY6"/>
<dbReference type="Proteomes" id="UP001159428">
    <property type="component" value="Unassembled WGS sequence"/>
</dbReference>
<comment type="similarity">
    <text evidence="2">Belongs to the universal ribosomal protein uL18 family.</text>
</comment>
<evidence type="ECO:0000256" key="2">
    <source>
        <dbReference type="ARBA" id="ARBA00007116"/>
    </source>
</evidence>
<protein>
    <recommendedName>
        <fullName evidence="6">Large ribosomal subunit protein uL18m</fullName>
    </recommendedName>
    <alternativeName>
        <fullName evidence="7">39S ribosomal protein L18, mitochondrial</fullName>
    </alternativeName>
</protein>
<evidence type="ECO:0000313" key="8">
    <source>
        <dbReference type="EMBL" id="CAH3108814.1"/>
    </source>
</evidence>
<evidence type="ECO:0000256" key="3">
    <source>
        <dbReference type="ARBA" id="ARBA00022980"/>
    </source>
</evidence>
<keyword evidence="5" id="KW-0687">Ribonucleoprotein</keyword>
<dbReference type="GO" id="GO:0006412">
    <property type="term" value="P:translation"/>
    <property type="evidence" value="ECO:0007669"/>
    <property type="project" value="InterPro"/>
</dbReference>
<dbReference type="FunFam" id="3.30.420.80:FF:000005">
    <property type="entry name" value="39S ribosomal protein L18, mitochondrial"/>
    <property type="match status" value="1"/>
</dbReference>
<evidence type="ECO:0000256" key="1">
    <source>
        <dbReference type="ARBA" id="ARBA00004173"/>
    </source>
</evidence>
<dbReference type="GO" id="GO:0005743">
    <property type="term" value="C:mitochondrial inner membrane"/>
    <property type="evidence" value="ECO:0007669"/>
    <property type="project" value="UniProtKB-ARBA"/>
</dbReference>
<dbReference type="Pfam" id="PF00861">
    <property type="entry name" value="Ribosomal_L18p"/>
    <property type="match status" value="1"/>
</dbReference>
<dbReference type="GO" id="GO:0003735">
    <property type="term" value="F:structural constituent of ribosome"/>
    <property type="evidence" value="ECO:0007669"/>
    <property type="project" value="InterPro"/>
</dbReference>
<dbReference type="InterPro" id="IPR036967">
    <property type="entry name" value="Ribosomal_uS11_sf"/>
</dbReference>
<comment type="caution">
    <text evidence="8">The sequence shown here is derived from an EMBL/GenBank/DDBJ whole genome shotgun (WGS) entry which is preliminary data.</text>
</comment>
<dbReference type="EMBL" id="CALNXJ010000011">
    <property type="protein sequence ID" value="CAH3108814.1"/>
    <property type="molecule type" value="Genomic_DNA"/>
</dbReference>
<dbReference type="Gene3D" id="3.30.420.80">
    <property type="entry name" value="Ribosomal protein S11"/>
    <property type="match status" value="1"/>
</dbReference>
<dbReference type="PANTHER" id="PTHR12899:SF3">
    <property type="entry name" value="LARGE RIBOSOMAL SUBUNIT PROTEIN UL18M"/>
    <property type="match status" value="1"/>
</dbReference>
<sequence length="251" mass="28981">MIRSVRTGLANMATKCLTRALIPSYLPLVGRRLLNYKEINLKIISRNICCISRCNFSKAASQVKEVDEATENSDPQKTKIPILGEFENRNPRNEEYFGFNKPRGYSTQVYRVDFYNKLQFLITNRHTRAQVVHNSGLVLVSASTTEFEITRHLYKTTDVTAARNIGRVIAQRCLEAGITSVRWEAMKGGLRKQRTTAFSEAIKEGGVILSEPKKVIPPETYYLDFRPKKKRKKWRKLPYSKRWKAHLNKPK</sequence>
<dbReference type="InterPro" id="IPR057268">
    <property type="entry name" value="Ribosomal_L18"/>
</dbReference>
<name>A0AAU9WBY6_9CNID</name>
<comment type="subcellular location">
    <subcellularLocation>
        <location evidence="1">Mitochondrion</location>
    </subcellularLocation>
</comment>
<evidence type="ECO:0000256" key="4">
    <source>
        <dbReference type="ARBA" id="ARBA00023128"/>
    </source>
</evidence>
<dbReference type="PANTHER" id="PTHR12899">
    <property type="entry name" value="39S RIBOSOMAL PROTEIN L18, MITOCHONDRIAL"/>
    <property type="match status" value="1"/>
</dbReference>
<dbReference type="GO" id="GO:0005840">
    <property type="term" value="C:ribosome"/>
    <property type="evidence" value="ECO:0007669"/>
    <property type="project" value="UniProtKB-KW"/>
</dbReference>
<dbReference type="SUPFAM" id="SSF53137">
    <property type="entry name" value="Translational machinery components"/>
    <property type="match status" value="1"/>
</dbReference>
<evidence type="ECO:0000313" key="9">
    <source>
        <dbReference type="Proteomes" id="UP001159428"/>
    </source>
</evidence>
<dbReference type="GO" id="GO:1990904">
    <property type="term" value="C:ribonucleoprotein complex"/>
    <property type="evidence" value="ECO:0007669"/>
    <property type="project" value="UniProtKB-KW"/>
</dbReference>